<reference evidence="2" key="1">
    <citation type="submission" date="2022-03" db="EMBL/GenBank/DDBJ databases">
        <title>Draft genome sequence of Aduncisulcus paluster, a free-living microaerophilic Fornicata.</title>
        <authorList>
            <person name="Yuyama I."/>
            <person name="Kume K."/>
            <person name="Tamura T."/>
            <person name="Inagaki Y."/>
            <person name="Hashimoto T."/>
        </authorList>
    </citation>
    <scope>NUCLEOTIDE SEQUENCE</scope>
    <source>
        <strain evidence="2">NY0171</strain>
    </source>
</reference>
<keyword evidence="3" id="KW-1185">Reference proteome</keyword>
<organism evidence="2 3">
    <name type="scientific">Aduncisulcus paluster</name>
    <dbReference type="NCBI Taxonomy" id="2918883"/>
    <lineage>
        <taxon>Eukaryota</taxon>
        <taxon>Metamonada</taxon>
        <taxon>Carpediemonas-like organisms</taxon>
        <taxon>Aduncisulcus</taxon>
    </lineage>
</organism>
<feature type="region of interest" description="Disordered" evidence="1">
    <location>
        <begin position="373"/>
        <end position="410"/>
    </location>
</feature>
<sequence>MSYLKKRCTILEQGVTGGRCLSVKYPTAPQVPYPWDPKPSSKSQKCYRDIFSSGFKRHDNTLFHSLSMAPIEAFEEVEDTDVKIDDEFRLHFDTTHIQEDPHLTDVQKKYYVMWNVFISSLPVKPANVHMYDVFRHFIRQTFREFGPENRILFAFHLHSFALQKVLSANHIKVLLYELDTLFSKDKIKSDATHHHTKIAIYPSSEMSKEENRKVFSEYHDKLSSMEKERDEMRKSHWGDRVRMGEVMSDEKKERRGSLASQGSYRNVRLHHKDVSKVALPSIARCIQIQRECVFNGCTFHFCGLRSRLRVHELQYYESIVVAKLFGAQIMYSTVEQDYLKRRKAHLLHQNEEEKKRFLSNPLPFCHDSIKHKRADGDLEESSESGESEEEEDSHGRYAGREEEKDCNTKEFESGSKDYCYAQMEKYNITEDDAFIGRIGKENKWE</sequence>
<evidence type="ECO:0000313" key="3">
    <source>
        <dbReference type="Proteomes" id="UP001057375"/>
    </source>
</evidence>
<gene>
    <name evidence="2" type="ORF">ADUPG1_009963</name>
</gene>
<evidence type="ECO:0000256" key="1">
    <source>
        <dbReference type="SAM" id="MobiDB-lite"/>
    </source>
</evidence>
<proteinExistence type="predicted"/>
<feature type="compositionally biased region" description="Basic and acidic residues" evidence="1">
    <location>
        <begin position="393"/>
        <end position="410"/>
    </location>
</feature>
<comment type="caution">
    <text evidence="2">The sequence shown here is derived from an EMBL/GenBank/DDBJ whole genome shotgun (WGS) entry which is preliminary data.</text>
</comment>
<accession>A0ABQ5KXE0</accession>
<evidence type="ECO:0000313" key="2">
    <source>
        <dbReference type="EMBL" id="GKT37115.1"/>
    </source>
</evidence>
<dbReference type="EMBL" id="BQXS01011388">
    <property type="protein sequence ID" value="GKT37115.1"/>
    <property type="molecule type" value="Genomic_DNA"/>
</dbReference>
<dbReference type="Proteomes" id="UP001057375">
    <property type="component" value="Unassembled WGS sequence"/>
</dbReference>
<name>A0ABQ5KXE0_9EUKA</name>
<protein>
    <submittedName>
        <fullName evidence="2">Uncharacterized protein</fullName>
    </submittedName>
</protein>
<feature type="compositionally biased region" description="Acidic residues" evidence="1">
    <location>
        <begin position="377"/>
        <end position="392"/>
    </location>
</feature>